<proteinExistence type="predicted"/>
<dbReference type="Gene3D" id="3.30.460.10">
    <property type="entry name" value="Beta Polymerase, domain 2"/>
    <property type="match status" value="1"/>
</dbReference>
<dbReference type="AlphaFoldDB" id="A0A326RKA4"/>
<dbReference type="Pfam" id="PF18765">
    <property type="entry name" value="Polbeta"/>
    <property type="match status" value="1"/>
</dbReference>
<evidence type="ECO:0000259" key="1">
    <source>
        <dbReference type="Pfam" id="PF18765"/>
    </source>
</evidence>
<dbReference type="GO" id="GO:0016740">
    <property type="term" value="F:transferase activity"/>
    <property type="evidence" value="ECO:0007669"/>
    <property type="project" value="UniProtKB-KW"/>
</dbReference>
<gene>
    <name evidence="2" type="ORF">CLV31_1163</name>
</gene>
<keyword evidence="3" id="KW-1185">Reference proteome</keyword>
<evidence type="ECO:0000313" key="3">
    <source>
        <dbReference type="Proteomes" id="UP000248917"/>
    </source>
</evidence>
<dbReference type="SUPFAM" id="SSF81301">
    <property type="entry name" value="Nucleotidyltransferase"/>
    <property type="match status" value="1"/>
</dbReference>
<accession>A0A326RKA4</accession>
<reference evidence="2 3" key="1">
    <citation type="submission" date="2018-06" db="EMBL/GenBank/DDBJ databases">
        <title>Genomic Encyclopedia of Archaeal and Bacterial Type Strains, Phase II (KMG-II): from individual species to whole genera.</title>
        <authorList>
            <person name="Goeker M."/>
        </authorList>
    </citation>
    <scope>NUCLEOTIDE SEQUENCE [LARGE SCALE GENOMIC DNA]</scope>
    <source>
        <strain evidence="2 3">T4</strain>
    </source>
</reference>
<dbReference type="EMBL" id="QKTX01000016">
    <property type="protein sequence ID" value="PZV78574.1"/>
    <property type="molecule type" value="Genomic_DNA"/>
</dbReference>
<comment type="caution">
    <text evidence="2">The sequence shown here is derived from an EMBL/GenBank/DDBJ whole genome shotgun (WGS) entry which is preliminary data.</text>
</comment>
<dbReference type="OrthoDB" id="9803106at2"/>
<keyword evidence="2" id="KW-0808">Transferase</keyword>
<dbReference type="CDD" id="cd05403">
    <property type="entry name" value="NT_KNTase_like"/>
    <property type="match status" value="1"/>
</dbReference>
<sequence>METFGLSDKSFQILLDIFRNYPAISEVKVYGSRAKGTHSERSDLDLVILDEIDRKTLGEIWMEVNSSDFPLTVDLQVWKDIKNENLKEHIRRVGKIFYSVDQNHPALEKL</sequence>
<protein>
    <submittedName>
        <fullName evidence="2">Nucleotidyltransferase-like protein</fullName>
    </submittedName>
</protein>
<dbReference type="Proteomes" id="UP000248917">
    <property type="component" value="Unassembled WGS sequence"/>
</dbReference>
<dbReference type="InterPro" id="IPR043519">
    <property type="entry name" value="NT_sf"/>
</dbReference>
<name>A0A326RKA4_9BACT</name>
<dbReference type="InterPro" id="IPR041633">
    <property type="entry name" value="Polbeta"/>
</dbReference>
<dbReference type="RefSeq" id="WP_111394416.1">
    <property type="nucleotide sequence ID" value="NZ_JBJINY010000017.1"/>
</dbReference>
<feature type="domain" description="Polymerase beta nucleotidyltransferase" evidence="1">
    <location>
        <begin position="15"/>
        <end position="102"/>
    </location>
</feature>
<organism evidence="2 3">
    <name type="scientific">Algoriphagus aquaeductus</name>
    <dbReference type="NCBI Taxonomy" id="475299"/>
    <lineage>
        <taxon>Bacteria</taxon>
        <taxon>Pseudomonadati</taxon>
        <taxon>Bacteroidota</taxon>
        <taxon>Cytophagia</taxon>
        <taxon>Cytophagales</taxon>
        <taxon>Cyclobacteriaceae</taxon>
        <taxon>Algoriphagus</taxon>
    </lineage>
</organism>
<evidence type="ECO:0000313" key="2">
    <source>
        <dbReference type="EMBL" id="PZV78574.1"/>
    </source>
</evidence>